<protein>
    <submittedName>
        <fullName evidence="1">Uncharacterized protein</fullName>
    </submittedName>
</protein>
<accession>A0A1H7H275</accession>
<reference evidence="2" key="1">
    <citation type="submission" date="2016-10" db="EMBL/GenBank/DDBJ databases">
        <authorList>
            <person name="Varghese N."/>
        </authorList>
    </citation>
    <scope>NUCLEOTIDE SEQUENCE [LARGE SCALE GENOMIC DNA]</scope>
    <source>
        <strain evidence="2">DSM 45096 / BCRC 16803 / CGMCC 4.1857 / CIP 109030 / JCM 12277 / KCTC 19219 / NBRC 100920 / 33214</strain>
    </source>
</reference>
<gene>
    <name evidence="1" type="ORF">SAMN05414137_10228</name>
</gene>
<dbReference type="STRING" id="235985.SAMN05414137_10228"/>
<dbReference type="EMBL" id="FOAZ01000002">
    <property type="protein sequence ID" value="SEK43847.1"/>
    <property type="molecule type" value="Genomic_DNA"/>
</dbReference>
<name>A0A1H7H275_STRJI</name>
<dbReference type="AlphaFoldDB" id="A0A1H7H275"/>
<dbReference type="RefSeq" id="WP_042448267.1">
    <property type="nucleotide sequence ID" value="NZ_BBPN01000014.1"/>
</dbReference>
<evidence type="ECO:0000313" key="1">
    <source>
        <dbReference type="EMBL" id="SEK43847.1"/>
    </source>
</evidence>
<sequence>MSGRGRKAVLPPADFQAAERLALNGLQVTVINKDGYGRVFDFAKMPVPEPMRRSLARLYADQSLAWHSHASGLAYWQSLLVFARFLEVQGQPAQDLEDLTAATLKLWRNNHKDTPGGREAMAKMRTLLNQDPRLARGPAAEELARPVPNKGKISGKSSYKPSERAAVMLAAERCFRPALLRIRENTALLGRFRAGELTEGTVEWQVSQLLQHIATTGDIPRLTHGKIPGSSRVLLGGTTRVYTWGRLFLTRRELTSLAVLMTDRFGWNHSTYNRLPVPVTTASVGEATTVTYTVTIEKRRRGSGRWFDTENHTDSGADSPGRLITLALEATQHARAMGAVIAPGVDLLMVARLHSPGRPDSDLDQPRPVWPLSFGVTKADARRWATSHGVGSPFRRSRRTAVVREGKPLQHSRGTHESVYVLPDRNVQQGAVEVIAAGAEAALQQAREYTFKGQLATFADPEHQETATADCADERSTPWPGPDGGCGADFLLCLACENARVHHGHHPRLALLHRQLIAMRSAWPEELWRKRWDQHLQRLTDLRSKVNETAWDAALSRATDRDREIIDHVFRGELTP</sequence>
<dbReference type="eggNOG" id="ENOG5030I84">
    <property type="taxonomic scope" value="Bacteria"/>
</dbReference>
<keyword evidence="2" id="KW-1185">Reference proteome</keyword>
<dbReference type="Proteomes" id="UP000183015">
    <property type="component" value="Unassembled WGS sequence"/>
</dbReference>
<organism evidence="1 2">
    <name type="scientific">Streptacidiphilus jiangxiensis</name>
    <dbReference type="NCBI Taxonomy" id="235985"/>
    <lineage>
        <taxon>Bacteria</taxon>
        <taxon>Bacillati</taxon>
        <taxon>Actinomycetota</taxon>
        <taxon>Actinomycetes</taxon>
        <taxon>Kitasatosporales</taxon>
        <taxon>Streptomycetaceae</taxon>
        <taxon>Streptacidiphilus</taxon>
    </lineage>
</organism>
<dbReference type="OrthoDB" id="3353677at2"/>
<evidence type="ECO:0000313" key="2">
    <source>
        <dbReference type="Proteomes" id="UP000183015"/>
    </source>
</evidence>
<proteinExistence type="predicted"/>